<sequence length="728" mass="80936">MATVAQAQARDRQNEQHQQELAKMEKKLEKLRRSNEDTLKQLSDTNARGNRLATSLGFNDISEAQVMIDNSDMEIPYKECMEKVDSLQAELLREKSENERLKEALRLVEDERDALKLRVAAAEESPLIETQNDPEKQLAQLQARYDALLQVKERASARYKQDFRKWRDFRDWLFKEEGEAKEKGLAGDEKKKKEYERVRKRKQKLLELEPDLGLNDIEDEIPAPVPNLPPSSPLSSVPDSDADKENLTPTQTPTKTPKAGGKKASTASPLPRLPALNLFPSPEKPISVATTATAVAKSDGGRGSSAESSSKATARAPSTSPMILEPVVPAAEPGLIASQTFIKKERESSPTIGDTTNLAKRPRSQLNSSDTEEDTQATNFFPSSPPMFKIPDLPSSVFKAKAKHALAANAPVSLSLAGTSAGSSTTTPMKSRLRHTLTPRPHPSLTPVPDSPKAGSSSRRLSDPSPTKDPDTHRPHKLRRMSDDMDLSSGFGGTPAYTPSESKPPRSSKSKGKDKVVDMKLEEKPSNWTPQIKQPKTQKRPGDYSAYKGRGRYAKEAESGPKTLNAMYEIDPQRNKGVNHQFEEVVRGRDERKQMQAGDCEDCREYYEAVGPMPTRLRTPAWGSSPPPTPVKPCSRHPLRGTDSDAGAGPSSSSSSRQKEIAKHKQSVSRHRHHWERTKTPPGYWNIGFPDTQEAQKINEEAMEMHKQKMQRVEEGVKRGDGKYRRRA</sequence>
<protein>
    <submittedName>
        <fullName evidence="1">Uncharacterized protein</fullName>
    </submittedName>
</protein>
<accession>A0ACD3ANB1</accession>
<dbReference type="Proteomes" id="UP000308600">
    <property type="component" value="Unassembled WGS sequence"/>
</dbReference>
<keyword evidence="2" id="KW-1185">Reference proteome</keyword>
<name>A0ACD3ANB1_9AGAR</name>
<evidence type="ECO:0000313" key="2">
    <source>
        <dbReference type="Proteomes" id="UP000308600"/>
    </source>
</evidence>
<evidence type="ECO:0000313" key="1">
    <source>
        <dbReference type="EMBL" id="TFK67185.1"/>
    </source>
</evidence>
<dbReference type="EMBL" id="ML208382">
    <property type="protein sequence ID" value="TFK67185.1"/>
    <property type="molecule type" value="Genomic_DNA"/>
</dbReference>
<organism evidence="1 2">
    <name type="scientific">Pluteus cervinus</name>
    <dbReference type="NCBI Taxonomy" id="181527"/>
    <lineage>
        <taxon>Eukaryota</taxon>
        <taxon>Fungi</taxon>
        <taxon>Dikarya</taxon>
        <taxon>Basidiomycota</taxon>
        <taxon>Agaricomycotina</taxon>
        <taxon>Agaricomycetes</taxon>
        <taxon>Agaricomycetidae</taxon>
        <taxon>Agaricales</taxon>
        <taxon>Pluteineae</taxon>
        <taxon>Pluteaceae</taxon>
        <taxon>Pluteus</taxon>
    </lineage>
</organism>
<gene>
    <name evidence="1" type="ORF">BDN72DRAFT_843358</name>
</gene>
<proteinExistence type="predicted"/>
<reference evidence="1 2" key="1">
    <citation type="journal article" date="2019" name="Nat. Ecol. Evol.">
        <title>Megaphylogeny resolves global patterns of mushroom evolution.</title>
        <authorList>
            <person name="Varga T."/>
            <person name="Krizsan K."/>
            <person name="Foldi C."/>
            <person name="Dima B."/>
            <person name="Sanchez-Garcia M."/>
            <person name="Sanchez-Ramirez S."/>
            <person name="Szollosi G.J."/>
            <person name="Szarkandi J.G."/>
            <person name="Papp V."/>
            <person name="Albert L."/>
            <person name="Andreopoulos W."/>
            <person name="Angelini C."/>
            <person name="Antonin V."/>
            <person name="Barry K.W."/>
            <person name="Bougher N.L."/>
            <person name="Buchanan P."/>
            <person name="Buyck B."/>
            <person name="Bense V."/>
            <person name="Catcheside P."/>
            <person name="Chovatia M."/>
            <person name="Cooper J."/>
            <person name="Damon W."/>
            <person name="Desjardin D."/>
            <person name="Finy P."/>
            <person name="Geml J."/>
            <person name="Haridas S."/>
            <person name="Hughes K."/>
            <person name="Justo A."/>
            <person name="Karasinski D."/>
            <person name="Kautmanova I."/>
            <person name="Kiss B."/>
            <person name="Kocsube S."/>
            <person name="Kotiranta H."/>
            <person name="LaButti K.M."/>
            <person name="Lechner B.E."/>
            <person name="Liimatainen K."/>
            <person name="Lipzen A."/>
            <person name="Lukacs Z."/>
            <person name="Mihaltcheva S."/>
            <person name="Morgado L.N."/>
            <person name="Niskanen T."/>
            <person name="Noordeloos M.E."/>
            <person name="Ohm R.A."/>
            <person name="Ortiz-Santana B."/>
            <person name="Ovrebo C."/>
            <person name="Racz N."/>
            <person name="Riley R."/>
            <person name="Savchenko A."/>
            <person name="Shiryaev A."/>
            <person name="Soop K."/>
            <person name="Spirin V."/>
            <person name="Szebenyi C."/>
            <person name="Tomsovsky M."/>
            <person name="Tulloss R.E."/>
            <person name="Uehling J."/>
            <person name="Grigoriev I.V."/>
            <person name="Vagvolgyi C."/>
            <person name="Papp T."/>
            <person name="Martin F.M."/>
            <person name="Miettinen O."/>
            <person name="Hibbett D.S."/>
            <person name="Nagy L.G."/>
        </authorList>
    </citation>
    <scope>NUCLEOTIDE SEQUENCE [LARGE SCALE GENOMIC DNA]</scope>
    <source>
        <strain evidence="1 2">NL-1719</strain>
    </source>
</reference>